<dbReference type="InterPro" id="IPR036390">
    <property type="entry name" value="WH_DNA-bd_sf"/>
</dbReference>
<dbReference type="PANTHER" id="PTHR30419">
    <property type="entry name" value="HTH-TYPE TRANSCRIPTIONAL REGULATOR YBHD"/>
    <property type="match status" value="1"/>
</dbReference>
<evidence type="ECO:0000313" key="6">
    <source>
        <dbReference type="EMBL" id="MFC4350292.1"/>
    </source>
</evidence>
<feature type="domain" description="HTH lysR-type" evidence="5">
    <location>
        <begin position="1"/>
        <end position="58"/>
    </location>
</feature>
<dbReference type="InterPro" id="IPR036388">
    <property type="entry name" value="WH-like_DNA-bd_sf"/>
</dbReference>
<keyword evidence="3" id="KW-0238">DNA-binding</keyword>
<dbReference type="SUPFAM" id="SSF46785">
    <property type="entry name" value="Winged helix' DNA-binding domain"/>
    <property type="match status" value="1"/>
</dbReference>
<dbReference type="PANTHER" id="PTHR30419:SF8">
    <property type="entry name" value="NITROGEN ASSIMILATION TRANSCRIPTIONAL ACTIVATOR-RELATED"/>
    <property type="match status" value="1"/>
</dbReference>
<evidence type="ECO:0000256" key="3">
    <source>
        <dbReference type="ARBA" id="ARBA00023125"/>
    </source>
</evidence>
<dbReference type="SUPFAM" id="SSF53850">
    <property type="entry name" value="Periplasmic binding protein-like II"/>
    <property type="match status" value="1"/>
</dbReference>
<comment type="caution">
    <text evidence="6">The sequence shown here is derived from an EMBL/GenBank/DDBJ whole genome shotgun (WGS) entry which is preliminary data.</text>
</comment>
<keyword evidence="4" id="KW-0804">Transcription</keyword>
<dbReference type="Gene3D" id="1.10.10.10">
    <property type="entry name" value="Winged helix-like DNA-binding domain superfamily/Winged helix DNA-binding domain"/>
    <property type="match status" value="1"/>
</dbReference>
<evidence type="ECO:0000313" key="7">
    <source>
        <dbReference type="Proteomes" id="UP001595799"/>
    </source>
</evidence>
<dbReference type="InterPro" id="IPR000847">
    <property type="entry name" value="LysR_HTH_N"/>
</dbReference>
<dbReference type="EMBL" id="JBHSCW010000001">
    <property type="protein sequence ID" value="MFC4350292.1"/>
    <property type="molecule type" value="Genomic_DNA"/>
</dbReference>
<dbReference type="Pfam" id="PF00126">
    <property type="entry name" value="HTH_1"/>
    <property type="match status" value="1"/>
</dbReference>
<keyword evidence="7" id="KW-1185">Reference proteome</keyword>
<keyword evidence="2" id="KW-0805">Transcription regulation</keyword>
<name>A0ABV8UHN4_9PROT</name>
<comment type="similarity">
    <text evidence="1">Belongs to the LysR transcriptional regulatory family.</text>
</comment>
<sequence length="295" mass="32912">MEFRTLRAFAEVVRQGGFSQAAKTIFSTQSTVSKAVKQLEDELGVQLLDRGHRSVRLTAAGETVYARALTILAERDDLVGELEELQGLQRGILRLGLPPVGSSVLFAPLFATYRAYYPGIEIELQEHGSMRLEELLRDGELDLAASLLPVSDEFEWQHVCKEPIVALLPIHHPLSETESVNLAQLKASSFLLFKTEFAIDHIIFDACRRQGFTPQVAARSSQISFIVELVAAGMGIGFLPRMIAEKRRHPRVASVVVADPDFHWHIALLWRRGAYLSHAARAWLELAAQPNRTHS</sequence>
<evidence type="ECO:0000256" key="4">
    <source>
        <dbReference type="ARBA" id="ARBA00023163"/>
    </source>
</evidence>
<reference evidence="7" key="1">
    <citation type="journal article" date="2019" name="Int. J. Syst. Evol. Microbiol.">
        <title>The Global Catalogue of Microorganisms (GCM) 10K type strain sequencing project: providing services to taxonomists for standard genome sequencing and annotation.</title>
        <authorList>
            <consortium name="The Broad Institute Genomics Platform"/>
            <consortium name="The Broad Institute Genome Sequencing Center for Infectious Disease"/>
            <person name="Wu L."/>
            <person name="Ma J."/>
        </authorList>
    </citation>
    <scope>NUCLEOTIDE SEQUENCE [LARGE SCALE GENOMIC DNA]</scope>
    <source>
        <strain evidence="7">CECT 8472</strain>
    </source>
</reference>
<dbReference type="Pfam" id="PF03466">
    <property type="entry name" value="LysR_substrate"/>
    <property type="match status" value="1"/>
</dbReference>
<accession>A0ABV8UHN4</accession>
<dbReference type="PRINTS" id="PR00039">
    <property type="entry name" value="HTHLYSR"/>
</dbReference>
<dbReference type="CDD" id="cd08438">
    <property type="entry name" value="PBP2_CidR"/>
    <property type="match status" value="1"/>
</dbReference>
<protein>
    <submittedName>
        <fullName evidence="6">LysR family transcriptional regulator</fullName>
    </submittedName>
</protein>
<evidence type="ECO:0000256" key="1">
    <source>
        <dbReference type="ARBA" id="ARBA00009437"/>
    </source>
</evidence>
<dbReference type="InterPro" id="IPR005119">
    <property type="entry name" value="LysR_subst-bd"/>
</dbReference>
<dbReference type="Proteomes" id="UP001595799">
    <property type="component" value="Unassembled WGS sequence"/>
</dbReference>
<proteinExistence type="inferred from homology"/>
<dbReference type="RefSeq" id="WP_382420592.1">
    <property type="nucleotide sequence ID" value="NZ_JBHSCW010000001.1"/>
</dbReference>
<gene>
    <name evidence="6" type="ORF">ACFOW6_01920</name>
</gene>
<evidence type="ECO:0000259" key="5">
    <source>
        <dbReference type="PROSITE" id="PS50931"/>
    </source>
</evidence>
<dbReference type="Gene3D" id="3.40.190.290">
    <property type="match status" value="1"/>
</dbReference>
<organism evidence="6 7">
    <name type="scientific">Fodinicurvata halophila</name>
    <dbReference type="NCBI Taxonomy" id="1419723"/>
    <lineage>
        <taxon>Bacteria</taxon>
        <taxon>Pseudomonadati</taxon>
        <taxon>Pseudomonadota</taxon>
        <taxon>Alphaproteobacteria</taxon>
        <taxon>Rhodospirillales</taxon>
        <taxon>Rhodovibrionaceae</taxon>
        <taxon>Fodinicurvata</taxon>
    </lineage>
</organism>
<evidence type="ECO:0000256" key="2">
    <source>
        <dbReference type="ARBA" id="ARBA00023015"/>
    </source>
</evidence>
<dbReference type="PROSITE" id="PS50931">
    <property type="entry name" value="HTH_LYSR"/>
    <property type="match status" value="1"/>
</dbReference>
<dbReference type="InterPro" id="IPR050950">
    <property type="entry name" value="HTH-type_LysR_regulators"/>
</dbReference>